<keyword evidence="7" id="KW-1015">Disulfide bond</keyword>
<keyword evidence="9" id="KW-0963">Cytoplasm</keyword>
<feature type="site" description="Interaction with tRNA" evidence="9">
    <location>
        <position position="334"/>
    </location>
</feature>
<feature type="active site" description="Nucleophile" evidence="9">
    <location>
        <position position="108"/>
    </location>
</feature>
<evidence type="ECO:0000313" key="12">
    <source>
        <dbReference type="EMBL" id="TKJ43161.1"/>
    </source>
</evidence>
<dbReference type="Gene3D" id="2.30.30.280">
    <property type="entry name" value="Adenine nucleotide alpha hydrolases-like domains"/>
    <property type="match status" value="1"/>
</dbReference>
<evidence type="ECO:0000259" key="11">
    <source>
        <dbReference type="Pfam" id="PF20259"/>
    </source>
</evidence>
<dbReference type="AlphaFoldDB" id="A0A532V7I6"/>
<protein>
    <recommendedName>
        <fullName evidence="9">tRNA-specific 2-thiouridylase MnmA</fullName>
        <ecNumber evidence="9">2.8.1.13</ecNumber>
    </recommendedName>
</protein>
<dbReference type="GO" id="GO:0002143">
    <property type="term" value="P:tRNA wobble position uridine thiolation"/>
    <property type="evidence" value="ECO:0007669"/>
    <property type="project" value="TreeGrafter"/>
</dbReference>
<feature type="active site" description="Cysteine persulfide intermediate" evidence="9">
    <location>
        <position position="203"/>
    </location>
</feature>
<evidence type="ECO:0000256" key="4">
    <source>
        <dbReference type="ARBA" id="ARBA00022741"/>
    </source>
</evidence>
<evidence type="ECO:0000313" key="13">
    <source>
        <dbReference type="Proteomes" id="UP000317778"/>
    </source>
</evidence>
<dbReference type="CDD" id="cd01998">
    <property type="entry name" value="MnmA_TRMU-like"/>
    <property type="match status" value="1"/>
</dbReference>
<dbReference type="SUPFAM" id="SSF52402">
    <property type="entry name" value="Adenine nucleotide alpha hydrolases-like"/>
    <property type="match status" value="1"/>
</dbReference>
<feature type="binding site" evidence="9">
    <location>
        <position position="40"/>
    </location>
    <ligand>
        <name>ATP</name>
        <dbReference type="ChEBI" id="CHEBI:30616"/>
    </ligand>
</feature>
<proteinExistence type="inferred from homology"/>
<comment type="caution">
    <text evidence="12">The sequence shown here is derived from an EMBL/GenBank/DDBJ whole genome shotgun (WGS) entry which is preliminary data.</text>
</comment>
<evidence type="ECO:0000256" key="6">
    <source>
        <dbReference type="ARBA" id="ARBA00022884"/>
    </source>
</evidence>
<organism evidence="12 13">
    <name type="scientific">candidate division TA06 bacterium B3_TA06</name>
    <dbReference type="NCBI Taxonomy" id="2012487"/>
    <lineage>
        <taxon>Bacteria</taxon>
        <taxon>Bacteria division TA06</taxon>
    </lineage>
</organism>
<dbReference type="EMBL" id="NJBO01000006">
    <property type="protein sequence ID" value="TKJ43161.1"/>
    <property type="molecule type" value="Genomic_DNA"/>
</dbReference>
<dbReference type="InterPro" id="IPR046885">
    <property type="entry name" value="MnmA-like_C"/>
</dbReference>
<dbReference type="Pfam" id="PF20258">
    <property type="entry name" value="tRNA_Me_trans_C"/>
    <property type="match status" value="1"/>
</dbReference>
<evidence type="ECO:0000256" key="3">
    <source>
        <dbReference type="ARBA" id="ARBA00022694"/>
    </source>
</evidence>
<dbReference type="Pfam" id="PF03054">
    <property type="entry name" value="tRNA_Me_trans"/>
    <property type="match status" value="1"/>
</dbReference>
<dbReference type="InterPro" id="IPR023382">
    <property type="entry name" value="MnmA-like_central_sf"/>
</dbReference>
<dbReference type="InterPro" id="IPR004506">
    <property type="entry name" value="MnmA-like"/>
</dbReference>
<dbReference type="NCBIfam" id="TIGR00420">
    <property type="entry name" value="trmU"/>
    <property type="match status" value="1"/>
</dbReference>
<dbReference type="Pfam" id="PF20259">
    <property type="entry name" value="tRNA_Me_trans_M"/>
    <property type="match status" value="1"/>
</dbReference>
<dbReference type="InterPro" id="IPR014729">
    <property type="entry name" value="Rossmann-like_a/b/a_fold"/>
</dbReference>
<comment type="similarity">
    <text evidence="9">Belongs to the MnmA/TRMU family.</text>
</comment>
<keyword evidence="5 9" id="KW-0067">ATP-binding</keyword>
<dbReference type="NCBIfam" id="NF001138">
    <property type="entry name" value="PRK00143.1"/>
    <property type="match status" value="1"/>
</dbReference>
<evidence type="ECO:0000256" key="7">
    <source>
        <dbReference type="ARBA" id="ARBA00023157"/>
    </source>
</evidence>
<keyword evidence="6 9" id="KW-0694">RNA-binding</keyword>
<dbReference type="GO" id="GO:0000049">
    <property type="term" value="F:tRNA binding"/>
    <property type="evidence" value="ECO:0007669"/>
    <property type="project" value="UniProtKB-KW"/>
</dbReference>
<feature type="region of interest" description="Interaction with tRNA" evidence="9">
    <location>
        <begin position="306"/>
        <end position="307"/>
    </location>
</feature>
<dbReference type="EC" id="2.8.1.13" evidence="9"/>
<evidence type="ECO:0000256" key="5">
    <source>
        <dbReference type="ARBA" id="ARBA00022840"/>
    </source>
</evidence>
<sequence>MSFNPVTNKKVLIGMSGGVDSSVAALLLKEQGYEVHGFTLRMWGEEGEEGEEGRCCSRDAIEAAIAVSRKIGILHTIIDIRKQFEAEVVNYFLDEYRSGRTPNPCAVCNERIRFGAFWDAARSFGADYLSTGHYSGIVEDSGELFFARAKDERKSQEYFLALIPKERLGHLIFPLAELTKDRVRAIASDNNLPIIDRESQDICFIPDGDTASFLRRHFGSKPGKIVDLEGNVLGTHKGIWFHTIGQRKGLGIATGEPLYVVALDSENNRVLVGPRSAIAGKSFRLTHINRFTDRDLSNLPLTCKIRYATPQISCRLEDEKVVLDHPVDAITPGQLGVIYWQDRVVMAGIIENPSRLTTSS</sequence>
<name>A0A532V7I6_UNCT6</name>
<comment type="subcellular location">
    <subcellularLocation>
        <location evidence="9">Cytoplasm</location>
    </subcellularLocation>
</comment>
<dbReference type="PANTHER" id="PTHR11933">
    <property type="entry name" value="TRNA 5-METHYLAMINOMETHYL-2-THIOURIDYLATE -METHYLTRANSFERASE"/>
    <property type="match status" value="1"/>
</dbReference>
<evidence type="ECO:0000259" key="10">
    <source>
        <dbReference type="Pfam" id="PF20258"/>
    </source>
</evidence>
<keyword evidence="4 9" id="KW-0547">Nucleotide-binding</keyword>
<dbReference type="PANTHER" id="PTHR11933:SF5">
    <property type="entry name" value="MITOCHONDRIAL TRNA-SPECIFIC 2-THIOURIDYLASE 1"/>
    <property type="match status" value="1"/>
</dbReference>
<feature type="site" description="Interaction with tRNA" evidence="9">
    <location>
        <position position="133"/>
    </location>
</feature>
<evidence type="ECO:0000256" key="8">
    <source>
        <dbReference type="ARBA" id="ARBA00051542"/>
    </source>
</evidence>
<dbReference type="FunFam" id="2.30.30.280:FF:000001">
    <property type="entry name" value="tRNA-specific 2-thiouridylase MnmA"/>
    <property type="match status" value="1"/>
</dbReference>
<gene>
    <name evidence="9" type="primary">mnmA</name>
    <name evidence="12" type="ORF">CEE36_05265</name>
</gene>
<dbReference type="Gene3D" id="3.40.50.620">
    <property type="entry name" value="HUPs"/>
    <property type="match status" value="1"/>
</dbReference>
<comment type="catalytic activity">
    <reaction evidence="8 9">
        <text>S-sulfanyl-L-cysteinyl-[protein] + uridine(34) in tRNA + AH2 + ATP = 2-thiouridine(34) in tRNA + L-cysteinyl-[protein] + A + AMP + diphosphate + H(+)</text>
        <dbReference type="Rhea" id="RHEA:47032"/>
        <dbReference type="Rhea" id="RHEA-COMP:10131"/>
        <dbReference type="Rhea" id="RHEA-COMP:11726"/>
        <dbReference type="Rhea" id="RHEA-COMP:11727"/>
        <dbReference type="Rhea" id="RHEA-COMP:11728"/>
        <dbReference type="ChEBI" id="CHEBI:13193"/>
        <dbReference type="ChEBI" id="CHEBI:15378"/>
        <dbReference type="ChEBI" id="CHEBI:17499"/>
        <dbReference type="ChEBI" id="CHEBI:29950"/>
        <dbReference type="ChEBI" id="CHEBI:30616"/>
        <dbReference type="ChEBI" id="CHEBI:33019"/>
        <dbReference type="ChEBI" id="CHEBI:61963"/>
        <dbReference type="ChEBI" id="CHEBI:65315"/>
        <dbReference type="ChEBI" id="CHEBI:87170"/>
        <dbReference type="ChEBI" id="CHEBI:456215"/>
        <dbReference type="EC" id="2.8.1.13"/>
    </reaction>
</comment>
<keyword evidence="1 9" id="KW-0820">tRNA-binding</keyword>
<evidence type="ECO:0000256" key="9">
    <source>
        <dbReference type="HAMAP-Rule" id="MF_00144"/>
    </source>
</evidence>
<dbReference type="GO" id="GO:0103016">
    <property type="term" value="F:tRNA-uridine 2-sulfurtransferase activity"/>
    <property type="evidence" value="ECO:0007669"/>
    <property type="project" value="UniProtKB-EC"/>
</dbReference>
<dbReference type="GO" id="GO:0005737">
    <property type="term" value="C:cytoplasm"/>
    <property type="evidence" value="ECO:0007669"/>
    <property type="project" value="UniProtKB-SubCell"/>
</dbReference>
<accession>A0A532V7I6</accession>
<comment type="function">
    <text evidence="9">Catalyzes the 2-thiolation of uridine at the wobble position (U34) of tRNA, leading to the formation of s(2)U34.</text>
</comment>
<dbReference type="Gene3D" id="2.40.30.10">
    <property type="entry name" value="Translation factors"/>
    <property type="match status" value="1"/>
</dbReference>
<feature type="domain" description="tRNA-specific 2-thiouridylase MnmA-like C-terminal" evidence="10">
    <location>
        <begin position="282"/>
        <end position="350"/>
    </location>
</feature>
<evidence type="ECO:0000256" key="2">
    <source>
        <dbReference type="ARBA" id="ARBA00022679"/>
    </source>
</evidence>
<dbReference type="Proteomes" id="UP000317778">
    <property type="component" value="Unassembled WGS sequence"/>
</dbReference>
<dbReference type="GO" id="GO:0005524">
    <property type="term" value="F:ATP binding"/>
    <property type="evidence" value="ECO:0007669"/>
    <property type="project" value="UniProtKB-KW"/>
</dbReference>
<dbReference type="InterPro" id="IPR046884">
    <property type="entry name" value="MnmA-like_central"/>
</dbReference>
<keyword evidence="3 9" id="KW-0819">tRNA processing</keyword>
<reference evidence="12 13" key="1">
    <citation type="submission" date="2017-06" db="EMBL/GenBank/DDBJ databases">
        <title>Novel microbial phyla capable of carbon fixation and sulfur reduction in deep-sea sediments.</title>
        <authorList>
            <person name="Huang J."/>
            <person name="Baker B."/>
            <person name="Wang Y."/>
        </authorList>
    </citation>
    <scope>NUCLEOTIDE SEQUENCE [LARGE SCALE GENOMIC DNA]</scope>
    <source>
        <strain evidence="12">B3_TA06</strain>
    </source>
</reference>
<evidence type="ECO:0000256" key="1">
    <source>
        <dbReference type="ARBA" id="ARBA00022555"/>
    </source>
</evidence>
<feature type="binding site" evidence="9">
    <location>
        <begin position="14"/>
        <end position="21"/>
    </location>
    <ligand>
        <name>ATP</name>
        <dbReference type="ChEBI" id="CHEBI:30616"/>
    </ligand>
</feature>
<dbReference type="HAMAP" id="MF_00144">
    <property type="entry name" value="tRNA_thiouridyl_MnmA"/>
    <property type="match status" value="1"/>
</dbReference>
<comment type="caution">
    <text evidence="9">Lacks conserved residue(s) required for the propagation of feature annotation.</text>
</comment>
<feature type="binding site" evidence="9">
    <location>
        <position position="132"/>
    </location>
    <ligand>
        <name>ATP</name>
        <dbReference type="ChEBI" id="CHEBI:30616"/>
    </ligand>
</feature>
<keyword evidence="2 9" id="KW-0808">Transferase</keyword>
<feature type="domain" description="tRNA-specific 2-thiouridylase MnmA-like central" evidence="11">
    <location>
        <begin position="212"/>
        <end position="273"/>
    </location>
</feature>